<dbReference type="AlphaFoldDB" id="A0AAN8EB02"/>
<gene>
    <name evidence="2" type="ORF">OHC33_008264</name>
</gene>
<accession>A0AAN8EB02</accession>
<dbReference type="EMBL" id="JAKLMC020000025">
    <property type="protein sequence ID" value="KAK5950598.1"/>
    <property type="molecule type" value="Genomic_DNA"/>
</dbReference>
<evidence type="ECO:0000313" key="2">
    <source>
        <dbReference type="EMBL" id="KAK5950598.1"/>
    </source>
</evidence>
<evidence type="ECO:0000256" key="1">
    <source>
        <dbReference type="SAM" id="MobiDB-lite"/>
    </source>
</evidence>
<name>A0AAN8EB02_9EURO</name>
<organism evidence="2 3">
    <name type="scientific">Knufia fluminis</name>
    <dbReference type="NCBI Taxonomy" id="191047"/>
    <lineage>
        <taxon>Eukaryota</taxon>
        <taxon>Fungi</taxon>
        <taxon>Dikarya</taxon>
        <taxon>Ascomycota</taxon>
        <taxon>Pezizomycotina</taxon>
        <taxon>Eurotiomycetes</taxon>
        <taxon>Chaetothyriomycetidae</taxon>
        <taxon>Chaetothyriales</taxon>
        <taxon>Trichomeriaceae</taxon>
        <taxon>Knufia</taxon>
    </lineage>
</organism>
<reference evidence="2 3" key="1">
    <citation type="submission" date="2022-12" db="EMBL/GenBank/DDBJ databases">
        <title>Genomic features and morphological characterization of a novel Knufia sp. strain isolated from spacecraft assembly facility.</title>
        <authorList>
            <person name="Teixeira M."/>
            <person name="Chander A.M."/>
            <person name="Stajich J.E."/>
            <person name="Venkateswaran K."/>
        </authorList>
    </citation>
    <scope>NUCLEOTIDE SEQUENCE [LARGE SCALE GENOMIC DNA]</scope>
    <source>
        <strain evidence="2 3">FJI-L2-BK-P2</strain>
    </source>
</reference>
<sequence length="256" mass="28074">MPSPLTPTQRFHLACSYSLEHANHILDIRLPSQNMVFELYQQALLATIYTLTRIGNPVEFTVQQYLTLFEIEVMQHSVSNKMLHSLGVEKWAVSSLQMSIVTELQSAHRNSAARYARFAIDHGVQFVHPDQPGMIPVVATNPPKVIILEMDGGTGGLAYVGVTATGYGDGMPYQYPVTDALAARPTTQIPDDAPGNANFPADSEFGFGNSLDALEASIPTRDRAEDKDPQAHRTSRQILSTSGDTQPTLHPNGTWQ</sequence>
<comment type="caution">
    <text evidence="2">The sequence shown here is derived from an EMBL/GenBank/DDBJ whole genome shotgun (WGS) entry which is preliminary data.</text>
</comment>
<proteinExistence type="predicted"/>
<feature type="region of interest" description="Disordered" evidence="1">
    <location>
        <begin position="221"/>
        <end position="256"/>
    </location>
</feature>
<evidence type="ECO:0000313" key="3">
    <source>
        <dbReference type="Proteomes" id="UP001316803"/>
    </source>
</evidence>
<feature type="compositionally biased region" description="Polar residues" evidence="1">
    <location>
        <begin position="236"/>
        <end position="256"/>
    </location>
</feature>
<protein>
    <submittedName>
        <fullName evidence="2">Uncharacterized protein</fullName>
    </submittedName>
</protein>
<keyword evidence="3" id="KW-1185">Reference proteome</keyword>
<dbReference type="Proteomes" id="UP001316803">
    <property type="component" value="Unassembled WGS sequence"/>
</dbReference>
<feature type="compositionally biased region" description="Basic and acidic residues" evidence="1">
    <location>
        <begin position="221"/>
        <end position="231"/>
    </location>
</feature>